<reference evidence="3" key="1">
    <citation type="journal article" date="2019" name="Int. J. Syst. Evol. Microbiol.">
        <title>The Global Catalogue of Microorganisms (GCM) 10K type strain sequencing project: providing services to taxonomists for standard genome sequencing and annotation.</title>
        <authorList>
            <consortium name="The Broad Institute Genomics Platform"/>
            <consortium name="The Broad Institute Genome Sequencing Center for Infectious Disease"/>
            <person name="Wu L."/>
            <person name="Ma J."/>
        </authorList>
    </citation>
    <scope>NUCLEOTIDE SEQUENCE [LARGE SCALE GENOMIC DNA]</scope>
    <source>
        <strain evidence="3">JCM 11117</strain>
    </source>
</reference>
<accession>A0ABP3ZTD2</accession>
<dbReference type="EMBL" id="BAAAHP010000033">
    <property type="protein sequence ID" value="GAA0926929.1"/>
    <property type="molecule type" value="Genomic_DNA"/>
</dbReference>
<name>A0ABP3ZTD2_9PSEU</name>
<dbReference type="RefSeq" id="WP_343939859.1">
    <property type="nucleotide sequence ID" value="NZ_BAAAHP010000033.1"/>
</dbReference>
<comment type="caution">
    <text evidence="2">The sequence shown here is derived from an EMBL/GenBank/DDBJ whole genome shotgun (WGS) entry which is preliminary data.</text>
</comment>
<organism evidence="2 3">
    <name type="scientific">Pseudonocardia zijingensis</name>
    <dbReference type="NCBI Taxonomy" id="153376"/>
    <lineage>
        <taxon>Bacteria</taxon>
        <taxon>Bacillati</taxon>
        <taxon>Actinomycetota</taxon>
        <taxon>Actinomycetes</taxon>
        <taxon>Pseudonocardiales</taxon>
        <taxon>Pseudonocardiaceae</taxon>
        <taxon>Pseudonocardia</taxon>
    </lineage>
</organism>
<evidence type="ECO:0000256" key="1">
    <source>
        <dbReference type="SAM" id="MobiDB-lite"/>
    </source>
</evidence>
<feature type="compositionally biased region" description="Acidic residues" evidence="1">
    <location>
        <begin position="197"/>
        <end position="208"/>
    </location>
</feature>
<dbReference type="Proteomes" id="UP001499967">
    <property type="component" value="Unassembled WGS sequence"/>
</dbReference>
<gene>
    <name evidence="2" type="ORF">GCM10009559_12420</name>
</gene>
<evidence type="ECO:0008006" key="4">
    <source>
        <dbReference type="Google" id="ProtNLM"/>
    </source>
</evidence>
<sequence length="268" mass="28676">MNDSSEPALVRRTCITVDLEGYSTFGALTQKAAQRGLAEALDTAAATTGLQRTTWQLQDAGDGEFAVLPLGEDESLAVGTFPTELDTQFRMLHEREGLLLRARLAINHGMVTPAAKGFAGWGPCDAARIVNAPAVREALRSIPEARIVVALSPEIYRDLVQQGHTALDPAQFKQVTVPRTGLAAWIMIPRVHPDLIPDEVDDDLDDAADQPVSQQATAENSSVMQSGRDTTGNVSGSNNFVVGSNSRVTGSNNTNSPVNNLYLGPRND</sequence>
<proteinExistence type="predicted"/>
<feature type="compositionally biased region" description="Low complexity" evidence="1">
    <location>
        <begin position="232"/>
        <end position="248"/>
    </location>
</feature>
<feature type="compositionally biased region" description="Polar residues" evidence="1">
    <location>
        <begin position="211"/>
        <end position="231"/>
    </location>
</feature>
<feature type="region of interest" description="Disordered" evidence="1">
    <location>
        <begin position="197"/>
        <end position="268"/>
    </location>
</feature>
<feature type="compositionally biased region" description="Polar residues" evidence="1">
    <location>
        <begin position="249"/>
        <end position="259"/>
    </location>
</feature>
<evidence type="ECO:0000313" key="3">
    <source>
        <dbReference type="Proteomes" id="UP001499967"/>
    </source>
</evidence>
<keyword evidence="3" id="KW-1185">Reference proteome</keyword>
<protein>
    <recommendedName>
        <fullName evidence="4">Guanylate cyclase domain-containing protein</fullName>
    </recommendedName>
</protein>
<evidence type="ECO:0000313" key="2">
    <source>
        <dbReference type="EMBL" id="GAA0926929.1"/>
    </source>
</evidence>